<feature type="domain" description="CHAT" evidence="1">
    <location>
        <begin position="852"/>
        <end position="1012"/>
    </location>
</feature>
<reference evidence="2 3" key="1">
    <citation type="submission" date="2014-06" db="EMBL/GenBank/DDBJ databases">
        <title>Evolutionary Origins and Diversification of the Mycorrhizal Mutualists.</title>
        <authorList>
            <consortium name="DOE Joint Genome Institute"/>
            <consortium name="Mycorrhizal Genomics Consortium"/>
            <person name="Kohler A."/>
            <person name="Kuo A."/>
            <person name="Nagy L.G."/>
            <person name="Floudas D."/>
            <person name="Copeland A."/>
            <person name="Barry K.W."/>
            <person name="Cichocki N."/>
            <person name="Veneault-Fourrey C."/>
            <person name="LaButti K."/>
            <person name="Lindquist E.A."/>
            <person name="Lipzen A."/>
            <person name="Lundell T."/>
            <person name="Morin E."/>
            <person name="Murat C."/>
            <person name="Riley R."/>
            <person name="Ohm R."/>
            <person name="Sun H."/>
            <person name="Tunlid A."/>
            <person name="Henrissat B."/>
            <person name="Grigoriev I.V."/>
            <person name="Hibbett D.S."/>
            <person name="Martin F."/>
        </authorList>
    </citation>
    <scope>NUCLEOTIDE SEQUENCE [LARGE SCALE GENOMIC DNA]</scope>
    <source>
        <strain evidence="2 3">SS14</strain>
    </source>
</reference>
<dbReference type="Gene3D" id="1.25.40.10">
    <property type="entry name" value="Tetratricopeptide repeat domain"/>
    <property type="match status" value="3"/>
</dbReference>
<gene>
    <name evidence="2" type="ORF">M422DRAFT_274912</name>
</gene>
<dbReference type="OrthoDB" id="2972126at2759"/>
<evidence type="ECO:0000313" key="2">
    <source>
        <dbReference type="EMBL" id="KIJ24341.1"/>
    </source>
</evidence>
<accession>A0A0C9UFV9</accession>
<proteinExistence type="predicted"/>
<dbReference type="Proteomes" id="UP000054279">
    <property type="component" value="Unassembled WGS sequence"/>
</dbReference>
<dbReference type="PANTHER" id="PTHR19959:SF119">
    <property type="entry name" value="FUNGAL LIPASE-LIKE DOMAIN-CONTAINING PROTEIN"/>
    <property type="match status" value="1"/>
</dbReference>
<evidence type="ECO:0000313" key="3">
    <source>
        <dbReference type="Proteomes" id="UP000054279"/>
    </source>
</evidence>
<dbReference type="EMBL" id="KN837500">
    <property type="protein sequence ID" value="KIJ24341.1"/>
    <property type="molecule type" value="Genomic_DNA"/>
</dbReference>
<organism evidence="2 3">
    <name type="scientific">Sphaerobolus stellatus (strain SS14)</name>
    <dbReference type="NCBI Taxonomy" id="990650"/>
    <lineage>
        <taxon>Eukaryota</taxon>
        <taxon>Fungi</taxon>
        <taxon>Dikarya</taxon>
        <taxon>Basidiomycota</taxon>
        <taxon>Agaricomycotina</taxon>
        <taxon>Agaricomycetes</taxon>
        <taxon>Phallomycetidae</taxon>
        <taxon>Geastrales</taxon>
        <taxon>Sphaerobolaceae</taxon>
        <taxon>Sphaerobolus</taxon>
    </lineage>
</organism>
<keyword evidence="3" id="KW-1185">Reference proteome</keyword>
<dbReference type="InterPro" id="IPR024983">
    <property type="entry name" value="CHAT_dom"/>
</dbReference>
<evidence type="ECO:0000259" key="1">
    <source>
        <dbReference type="Pfam" id="PF12770"/>
    </source>
</evidence>
<dbReference type="SUPFAM" id="SSF48452">
    <property type="entry name" value="TPR-like"/>
    <property type="match status" value="2"/>
</dbReference>
<name>A0A0C9UFV9_SPHS4</name>
<dbReference type="Pfam" id="PF12770">
    <property type="entry name" value="CHAT"/>
    <property type="match status" value="1"/>
</dbReference>
<dbReference type="PANTHER" id="PTHR19959">
    <property type="entry name" value="KINESIN LIGHT CHAIN"/>
    <property type="match status" value="1"/>
</dbReference>
<protein>
    <recommendedName>
        <fullName evidence="1">CHAT domain-containing protein</fullName>
    </recommendedName>
</protein>
<sequence>MESSNNSPQKETNLPDVQGYEDQSGLARHFLMLYVSEFNLDHLNTAILMYQRLSTLSSLQDGHKFEILNNLGTALQMQYRHAGNIVDINNAILLQRALREALALVSVRFERLGNFQDLDETILLQQQLVDLLPDDHEDKHVYVNSLSLSLRQRFVHSGNRADIDKAITAHQQAVALIPPGCVGRLKPGFLRNLGMTLHLKFEHLGDLVDLDATIEINQQALNLAPMGHPERADCLSSLGNSLRSKFQRLGNLMDIDKSIDIQHEALSLIPNGSDQKPIHLNNLGNCIQSRFKCTGNFADLDEAITLQQEAVDLIPEGHIKRPTYLSNLGLSLQGRYSYLGNLDDLNTAISLHQQAVDLTLDGDPDKPGRLNNLGSVFQLWFEHDNNLEDINKAIVIQQRATSLSSDEDADKYSYLLNLGISFGSRLSTLEAVTLTPDGYTDKPCYFNHLGNLFLAQFEHIGDPGDIDRAIHIQEQDLSSWGNLNDIDIAISLQEKAIMMTPDGHANKYKFLNNLGNSLQCHFEHHGNVVDINRAIMKKQEAVRLVPPTHPSKPGTLSSLGSSLQKESVQLDPDIHFGHLGNLADLDQVILNHQKAINLTPNNHVYKPSRLHNLGCSYRLCFEHSHIETDIGSAIVIQQQAVSLTPDDHSAKPIYLLQLGNTFGTHFKHLEKLEDIESAISIQQQAMDLTPDSHANTPRTWHCTCTMWIGTGTDSSSCMDWSKYNSKFNEILKIGQEYEQCVQEIQKLDGFKDFLRPKRFPDLIAATRNGPVVAINVMGKNCDALIFHSFNSNNPVIHVALSKLSSSDIKLLSSKMNMILKKQSKVRKIQFVTNEGDSSDSTMQIEDLLKKNRDENLPHITWCTTGLLAFLPLHAAGNYNSNDPSKKSTKVLDFIVSSYTPTLAALLRQPPNAPNYPKLPGMLKEASTILKSNLPTHLTHFTDKQGTTSSVLDAMKEHNWVHLACHGIQDIAAPLQSAFALHDGKLTPEDLMRTSLKHSELAFLSACETATGDEK</sequence>
<dbReference type="AlphaFoldDB" id="A0A0C9UFV9"/>
<dbReference type="HOGENOM" id="CLU_001305_0_3_1"/>
<dbReference type="InterPro" id="IPR011990">
    <property type="entry name" value="TPR-like_helical_dom_sf"/>
</dbReference>